<feature type="region of interest" description="Disordered" evidence="1">
    <location>
        <begin position="284"/>
        <end position="309"/>
    </location>
</feature>
<protein>
    <submittedName>
        <fullName evidence="4">C2H2-type domain-containing protein</fullName>
    </submittedName>
</protein>
<feature type="region of interest" description="Disordered" evidence="1">
    <location>
        <begin position="241"/>
        <end position="265"/>
    </location>
</feature>
<evidence type="ECO:0000313" key="4">
    <source>
        <dbReference type="WBParaSite" id="TCNE_0000921601-mRNA-1"/>
    </source>
</evidence>
<reference evidence="4" key="1">
    <citation type="submission" date="2016-06" db="UniProtKB">
        <authorList>
            <consortium name="WormBaseParasite"/>
        </authorList>
    </citation>
    <scope>IDENTIFICATION</scope>
</reference>
<evidence type="ECO:0000313" key="2">
    <source>
        <dbReference type="EMBL" id="VDM40537.1"/>
    </source>
</evidence>
<dbReference type="Proteomes" id="UP000050794">
    <property type="component" value="Unassembled WGS sequence"/>
</dbReference>
<sequence length="488" mass="51880">MRATQHNNWLTRACSSDAASKSCTSSQSFSSAFVEDGTQQFYAVHAQQSAHNDYPSANQCQSQHQQQQCQQEQQRVQPSTQSASTLALVQEQRVPQQQQPTYRYITLKTDSVTRATYVPASARSPFTNEHYQPRVDPSSESITLAHPSSQRVTYLVSGANTTTSVPTSTSSAHLQRLYAPTGSNALQGSQIAGGTSSASSPHSCLLSNARQTSSSTAVGGHQFRCSTNYVPLRTFYRSTSINERKASSRSSTKKEPMDAKNVEEEVARNVSQILSASLNQKATASNSPSGLASGSSQSSSAKSSNLSNSSSSAASASLSGLAATSGCGALNTLSTTRKYVCVDCQKSVSCARNLQRHRMSCKSALASSANSSSESQPNLASVPFISARQLGDGNCAEAMERRASHYSADYSGSAHSAAASSSLTTTSVVSYSTTDCMPQTNGSVSSLSTVSNRSAILPDADDRMSSERLSWRITTPGAIGDMYCMLYW</sequence>
<feature type="compositionally biased region" description="Basic and acidic residues" evidence="1">
    <location>
        <begin position="242"/>
        <end position="265"/>
    </location>
</feature>
<reference evidence="2 3" key="2">
    <citation type="submission" date="2018-11" db="EMBL/GenBank/DDBJ databases">
        <authorList>
            <consortium name="Pathogen Informatics"/>
        </authorList>
    </citation>
    <scope>NUCLEOTIDE SEQUENCE [LARGE SCALE GENOMIC DNA]</scope>
</reference>
<gene>
    <name evidence="2" type="ORF">TCNE_LOCUS9216</name>
</gene>
<evidence type="ECO:0000256" key="1">
    <source>
        <dbReference type="SAM" id="MobiDB-lite"/>
    </source>
</evidence>
<keyword evidence="3" id="KW-1185">Reference proteome</keyword>
<evidence type="ECO:0000313" key="3">
    <source>
        <dbReference type="Proteomes" id="UP000050794"/>
    </source>
</evidence>
<dbReference type="WBParaSite" id="TCNE_0000921601-mRNA-1">
    <property type="protein sequence ID" value="TCNE_0000921601-mRNA-1"/>
    <property type="gene ID" value="TCNE_0000921601"/>
</dbReference>
<organism evidence="3 4">
    <name type="scientific">Toxocara canis</name>
    <name type="common">Canine roundworm</name>
    <dbReference type="NCBI Taxonomy" id="6265"/>
    <lineage>
        <taxon>Eukaryota</taxon>
        <taxon>Metazoa</taxon>
        <taxon>Ecdysozoa</taxon>
        <taxon>Nematoda</taxon>
        <taxon>Chromadorea</taxon>
        <taxon>Rhabditida</taxon>
        <taxon>Spirurina</taxon>
        <taxon>Ascaridomorpha</taxon>
        <taxon>Ascaridoidea</taxon>
        <taxon>Toxocaridae</taxon>
        <taxon>Toxocara</taxon>
    </lineage>
</organism>
<dbReference type="EMBL" id="UYWY01020110">
    <property type="protein sequence ID" value="VDM40537.1"/>
    <property type="molecule type" value="Genomic_DNA"/>
</dbReference>
<dbReference type="AlphaFoldDB" id="A0A183UL46"/>
<name>A0A183UL46_TOXCA</name>
<proteinExistence type="predicted"/>
<accession>A0A183UL46</accession>